<accession>A0ABY8EAV8</accession>
<proteinExistence type="inferred from homology"/>
<dbReference type="EC" id="4.2.1.59" evidence="10"/>
<evidence type="ECO:0000256" key="4">
    <source>
        <dbReference type="ARBA" id="ARBA00022490"/>
    </source>
</evidence>
<evidence type="ECO:0000256" key="1">
    <source>
        <dbReference type="ARBA" id="ARBA00001055"/>
    </source>
</evidence>
<evidence type="ECO:0000256" key="5">
    <source>
        <dbReference type="ARBA" id="ARBA00022516"/>
    </source>
</evidence>
<keyword evidence="4 10" id="KW-0963">Cytoplasm</keyword>
<evidence type="ECO:0000256" key="6">
    <source>
        <dbReference type="ARBA" id="ARBA00022556"/>
    </source>
</evidence>
<keyword evidence="12" id="KW-1185">Reference proteome</keyword>
<evidence type="ECO:0000313" key="12">
    <source>
        <dbReference type="Proteomes" id="UP001222800"/>
    </source>
</evidence>
<feature type="active site" evidence="10">
    <location>
        <position position="48"/>
    </location>
</feature>
<dbReference type="CDD" id="cd01288">
    <property type="entry name" value="FabZ"/>
    <property type="match status" value="1"/>
</dbReference>
<evidence type="ECO:0000313" key="11">
    <source>
        <dbReference type="EMBL" id="WFD10055.1"/>
    </source>
</evidence>
<dbReference type="RefSeq" id="WP_277732032.1">
    <property type="nucleotide sequence ID" value="NZ_CP120733.1"/>
</dbReference>
<dbReference type="InterPro" id="IPR010084">
    <property type="entry name" value="FabZ"/>
</dbReference>
<dbReference type="SUPFAM" id="SSF54637">
    <property type="entry name" value="Thioesterase/thiol ester dehydrase-isomerase"/>
    <property type="match status" value="1"/>
</dbReference>
<evidence type="ECO:0000256" key="3">
    <source>
        <dbReference type="ARBA" id="ARBA00009174"/>
    </source>
</evidence>
<name>A0ABY8EAV8_9FIRM</name>
<comment type="catalytic activity">
    <reaction evidence="1 10">
        <text>a (3R)-hydroxyacyl-[ACP] = a (2E)-enoyl-[ACP] + H2O</text>
        <dbReference type="Rhea" id="RHEA:13097"/>
        <dbReference type="Rhea" id="RHEA-COMP:9925"/>
        <dbReference type="Rhea" id="RHEA-COMP:9945"/>
        <dbReference type="ChEBI" id="CHEBI:15377"/>
        <dbReference type="ChEBI" id="CHEBI:78784"/>
        <dbReference type="ChEBI" id="CHEBI:78827"/>
        <dbReference type="EC" id="4.2.1.59"/>
    </reaction>
</comment>
<gene>
    <name evidence="10 11" type="primary">fabZ</name>
    <name evidence="11" type="ORF">P4S50_17015</name>
</gene>
<dbReference type="PANTHER" id="PTHR30272:SF1">
    <property type="entry name" value="3-HYDROXYACYL-[ACYL-CARRIER-PROTEIN] DEHYDRATASE"/>
    <property type="match status" value="1"/>
</dbReference>
<keyword evidence="5 10" id="KW-0444">Lipid biosynthesis</keyword>
<evidence type="ECO:0000256" key="10">
    <source>
        <dbReference type="HAMAP-Rule" id="MF_00406"/>
    </source>
</evidence>
<comment type="function">
    <text evidence="9 10">Involved in unsaturated fatty acids biosynthesis. Catalyzes the dehydration of short chain beta-hydroxyacyl-ACPs and long chain saturated and unsaturated beta-hydroxyacyl-ACPs.</text>
</comment>
<dbReference type="InterPro" id="IPR013114">
    <property type="entry name" value="FabA_FabZ"/>
</dbReference>
<evidence type="ECO:0000256" key="9">
    <source>
        <dbReference type="ARBA" id="ARBA00025049"/>
    </source>
</evidence>
<organism evidence="11 12">
    <name type="scientific">Tepidibacter hydrothermalis</name>
    <dbReference type="NCBI Taxonomy" id="3036126"/>
    <lineage>
        <taxon>Bacteria</taxon>
        <taxon>Bacillati</taxon>
        <taxon>Bacillota</taxon>
        <taxon>Clostridia</taxon>
        <taxon>Peptostreptococcales</taxon>
        <taxon>Peptostreptococcaceae</taxon>
        <taxon>Tepidibacter</taxon>
    </lineage>
</organism>
<dbReference type="PANTHER" id="PTHR30272">
    <property type="entry name" value="3-HYDROXYACYL-[ACYL-CARRIER-PROTEIN] DEHYDRATASE"/>
    <property type="match status" value="1"/>
</dbReference>
<keyword evidence="7 10" id="KW-0443">Lipid metabolism</keyword>
<dbReference type="Pfam" id="PF07977">
    <property type="entry name" value="FabA"/>
    <property type="match status" value="1"/>
</dbReference>
<protein>
    <recommendedName>
        <fullName evidence="10">3-hydroxyacyl-[acyl-carrier-protein] dehydratase FabZ</fullName>
        <ecNumber evidence="10">4.2.1.59</ecNumber>
    </recommendedName>
    <alternativeName>
        <fullName evidence="10">(3R)-hydroxymyristoyl-[acyl-carrier-protein] dehydratase</fullName>
        <shortName evidence="10">(3R)-hydroxymyristoyl-ACP dehydrase</shortName>
    </alternativeName>
    <alternativeName>
        <fullName evidence="10">Beta-hydroxyacyl-ACP dehydratase</fullName>
    </alternativeName>
</protein>
<evidence type="ECO:0000256" key="8">
    <source>
        <dbReference type="ARBA" id="ARBA00023239"/>
    </source>
</evidence>
<dbReference type="InterPro" id="IPR029069">
    <property type="entry name" value="HotDog_dom_sf"/>
</dbReference>
<dbReference type="Proteomes" id="UP001222800">
    <property type="component" value="Chromosome"/>
</dbReference>
<evidence type="ECO:0000256" key="2">
    <source>
        <dbReference type="ARBA" id="ARBA00004496"/>
    </source>
</evidence>
<dbReference type="EMBL" id="CP120733">
    <property type="protein sequence ID" value="WFD10055.1"/>
    <property type="molecule type" value="Genomic_DNA"/>
</dbReference>
<sequence>MLNVDEIKKIIPHRYPFLLVDKVVELEEGKKAVGIKNVTVNEPFFQGHFPDYPLMPGVLIVEAMAQVGAVAMMTVEENKGKLGVFTGIDKVRFRKEVRPGDTLKMEVEMINMRRGIGKAEAKAYVGDELACSGTLMFALVDKN</sequence>
<keyword evidence="8 10" id="KW-0456">Lyase</keyword>
<keyword evidence="6 10" id="KW-0441">Lipid A biosynthesis</keyword>
<dbReference type="NCBIfam" id="TIGR01750">
    <property type="entry name" value="fabZ"/>
    <property type="match status" value="1"/>
</dbReference>
<reference evidence="11 12" key="1">
    <citation type="submission" date="2023-03" db="EMBL/GenBank/DDBJ databases">
        <title>Complete genome sequence of Tepidibacter sp. SWIR-1, isolated from a deep-sea hydrothermal vent.</title>
        <authorList>
            <person name="Li X."/>
        </authorList>
    </citation>
    <scope>NUCLEOTIDE SEQUENCE [LARGE SCALE GENOMIC DNA]</scope>
    <source>
        <strain evidence="11 12">SWIR-1</strain>
    </source>
</reference>
<comment type="similarity">
    <text evidence="3 10">Belongs to the thioester dehydratase family. FabZ subfamily.</text>
</comment>
<evidence type="ECO:0000256" key="7">
    <source>
        <dbReference type="ARBA" id="ARBA00023098"/>
    </source>
</evidence>
<comment type="subcellular location">
    <subcellularLocation>
        <location evidence="2 10">Cytoplasm</location>
    </subcellularLocation>
</comment>
<dbReference type="GO" id="GO:0019171">
    <property type="term" value="F:(3R)-hydroxyacyl-[acyl-carrier-protein] dehydratase activity"/>
    <property type="evidence" value="ECO:0007669"/>
    <property type="project" value="UniProtKB-EC"/>
</dbReference>
<dbReference type="HAMAP" id="MF_00406">
    <property type="entry name" value="FabZ"/>
    <property type="match status" value="1"/>
</dbReference>
<dbReference type="Gene3D" id="3.10.129.10">
    <property type="entry name" value="Hotdog Thioesterase"/>
    <property type="match status" value="1"/>
</dbReference>
<dbReference type="NCBIfam" id="NF000582">
    <property type="entry name" value="PRK00006.1"/>
    <property type="match status" value="1"/>
</dbReference>